<evidence type="ECO:0000313" key="13">
    <source>
        <dbReference type="Proteomes" id="UP000554482"/>
    </source>
</evidence>
<dbReference type="PROSITE" id="PS50112">
    <property type="entry name" value="PAS"/>
    <property type="match status" value="1"/>
</dbReference>
<feature type="domain" description="Protein kinase" evidence="10">
    <location>
        <begin position="432"/>
        <end position="633"/>
    </location>
</feature>
<evidence type="ECO:0000256" key="8">
    <source>
        <dbReference type="ARBA" id="ARBA00023170"/>
    </source>
</evidence>
<dbReference type="Gene3D" id="1.10.510.10">
    <property type="entry name" value="Transferase(Phosphotransferase) domain 1"/>
    <property type="match status" value="1"/>
</dbReference>
<dbReference type="SMART" id="SM00220">
    <property type="entry name" value="S_TKc"/>
    <property type="match status" value="1"/>
</dbReference>
<evidence type="ECO:0000256" key="7">
    <source>
        <dbReference type="ARBA" id="ARBA00022991"/>
    </source>
</evidence>
<dbReference type="EMBL" id="JABWDY010040723">
    <property type="protein sequence ID" value="KAF5177923.1"/>
    <property type="molecule type" value="Genomic_DNA"/>
</dbReference>
<dbReference type="GO" id="GO:0005524">
    <property type="term" value="F:ATP binding"/>
    <property type="evidence" value="ECO:0007669"/>
    <property type="project" value="UniProtKB-KW"/>
</dbReference>
<dbReference type="PROSITE" id="PS00108">
    <property type="entry name" value="PROTEIN_KINASE_ST"/>
    <property type="match status" value="1"/>
</dbReference>
<keyword evidence="8" id="KW-0675">Receptor</keyword>
<name>A0A7J6UZ25_THATH</name>
<dbReference type="GO" id="GO:0007165">
    <property type="term" value="P:signal transduction"/>
    <property type="evidence" value="ECO:0007669"/>
    <property type="project" value="TreeGrafter"/>
</dbReference>
<keyword evidence="6" id="KW-0067">ATP-binding</keyword>
<dbReference type="PROSITE" id="PS50011">
    <property type="entry name" value="PROTEIN_KINASE_DOM"/>
    <property type="match status" value="1"/>
</dbReference>
<feature type="compositionally biased region" description="Low complexity" evidence="9">
    <location>
        <begin position="396"/>
        <end position="413"/>
    </location>
</feature>
<feature type="domain" description="PAS" evidence="11">
    <location>
        <begin position="104"/>
        <end position="154"/>
    </location>
</feature>
<feature type="compositionally biased region" description="Polar residues" evidence="9">
    <location>
        <begin position="330"/>
        <end position="345"/>
    </location>
</feature>
<proteinExistence type="predicted"/>
<keyword evidence="13" id="KW-1185">Reference proteome</keyword>
<evidence type="ECO:0000313" key="12">
    <source>
        <dbReference type="EMBL" id="KAF5177923.1"/>
    </source>
</evidence>
<evidence type="ECO:0000259" key="11">
    <source>
        <dbReference type="PROSITE" id="PS50112"/>
    </source>
</evidence>
<dbReference type="SUPFAM" id="SSF56112">
    <property type="entry name" value="Protein kinase-like (PK-like)"/>
    <property type="match status" value="1"/>
</dbReference>
<keyword evidence="4" id="KW-0547">Nucleotide-binding</keyword>
<dbReference type="InterPro" id="IPR000014">
    <property type="entry name" value="PAS"/>
</dbReference>
<dbReference type="CDD" id="cd00130">
    <property type="entry name" value="PAS"/>
    <property type="match status" value="1"/>
</dbReference>
<evidence type="ECO:0000256" key="1">
    <source>
        <dbReference type="ARBA" id="ARBA00022543"/>
    </source>
</evidence>
<sequence>MSLTSRNEMADEGESKTSIYRTILNRLRFLELSHSKLTNDFENLVRDKEMDEHRGRSKERRFINNSNGGELSFPRFPGVHKATSPYHKVLQSIGHAVHVCRAFDGKIIYWNRAAETLYGWKEYEALGQRATDLITDEQYHSSIEKIMESLITGHSWSGQFPFKKRSGEIFPALVTKSPLYEDGELVGVITVSSDAAVYNILNSENLRAYREWKLGMKKIPWHQKPQISSVSQISSSVFNLASKVFSLRNGDDDNCDACTSTREREDATLDLQDAEPEKESSHTYRLRRKNSSDGKSSRKEESVLGLVQPSKIASKVLEKLNIGGISSSVQENSNVVPQSGSTDNPIKNHKKGQGIHDAFKKEFSPVNEYPASWLECHVHPAFEREVLNQKLQVTQSPTASSAESTSSHENSSNKGDKGSDPMVESDICWEDLHLQEDIGSGMVPMIFVTFQIVSDGLTFICFRSSFAVVYRGLWNGSDVAVKVYSENDYRESTLSDYKKEIAIMKRLRHPNVLLFMGAVYSPERLAIVTEFLPRGSLFRTLHRNSQPLDIRRRFKMSLDVAKGMNYLHHRNPPIIHRDLKSSNLLVDRNWTVKVGDFGLSKWKNATYLTAKSGRGTPQWMAPEVLRNEPSNEK</sequence>
<dbReference type="CDD" id="cd13999">
    <property type="entry name" value="STKc_MAP3K-like"/>
    <property type="match status" value="1"/>
</dbReference>
<evidence type="ECO:0000256" key="9">
    <source>
        <dbReference type="SAM" id="MobiDB-lite"/>
    </source>
</evidence>
<dbReference type="PANTHER" id="PTHR23257">
    <property type="entry name" value="SERINE-THREONINE PROTEIN KINASE"/>
    <property type="match status" value="1"/>
</dbReference>
<comment type="caution">
    <text evidence="12">The sequence shown here is derived from an EMBL/GenBank/DDBJ whole genome shotgun (WGS) entry which is preliminary data.</text>
</comment>
<dbReference type="InterPro" id="IPR035965">
    <property type="entry name" value="PAS-like_dom_sf"/>
</dbReference>
<dbReference type="InterPro" id="IPR008271">
    <property type="entry name" value="Ser/Thr_kinase_AS"/>
</dbReference>
<dbReference type="Gene3D" id="3.30.450.20">
    <property type="entry name" value="PAS domain"/>
    <property type="match status" value="1"/>
</dbReference>
<dbReference type="FunFam" id="3.30.200.20:FF:000180">
    <property type="entry name" value="serine/threonine-protein kinase STY46-like"/>
    <property type="match status" value="1"/>
</dbReference>
<dbReference type="NCBIfam" id="TIGR00229">
    <property type="entry name" value="sensory_box"/>
    <property type="match status" value="1"/>
</dbReference>
<dbReference type="Gene3D" id="3.30.200.20">
    <property type="entry name" value="Phosphorylase Kinase, domain 1"/>
    <property type="match status" value="1"/>
</dbReference>
<reference evidence="12 13" key="1">
    <citation type="submission" date="2020-06" db="EMBL/GenBank/DDBJ databases">
        <title>Transcriptomic and genomic resources for Thalictrum thalictroides and T. hernandezii: Facilitating candidate gene discovery in an emerging model plant lineage.</title>
        <authorList>
            <person name="Arias T."/>
            <person name="Riano-Pachon D.M."/>
            <person name="Di Stilio V.S."/>
        </authorList>
    </citation>
    <scope>NUCLEOTIDE SEQUENCE [LARGE SCALE GENOMIC DNA]</scope>
    <source>
        <strain evidence="13">cv. WT478/WT964</strain>
        <tissue evidence="12">Leaves</tissue>
    </source>
</reference>
<dbReference type="AlphaFoldDB" id="A0A7J6UZ25"/>
<dbReference type="OrthoDB" id="339325at2759"/>
<keyword evidence="5 12" id="KW-0418">Kinase</keyword>
<dbReference type="Proteomes" id="UP000554482">
    <property type="component" value="Unassembled WGS sequence"/>
</dbReference>
<dbReference type="SMART" id="SM00091">
    <property type="entry name" value="PAS"/>
    <property type="match status" value="1"/>
</dbReference>
<dbReference type="InterPro" id="IPR000719">
    <property type="entry name" value="Prot_kinase_dom"/>
</dbReference>
<protein>
    <submittedName>
        <fullName evidence="12">Serine/threonine-protein kinase CTR1</fullName>
    </submittedName>
</protein>
<organism evidence="12 13">
    <name type="scientific">Thalictrum thalictroides</name>
    <name type="common">Rue-anemone</name>
    <name type="synonym">Anemone thalictroides</name>
    <dbReference type="NCBI Taxonomy" id="46969"/>
    <lineage>
        <taxon>Eukaryota</taxon>
        <taxon>Viridiplantae</taxon>
        <taxon>Streptophyta</taxon>
        <taxon>Embryophyta</taxon>
        <taxon>Tracheophyta</taxon>
        <taxon>Spermatophyta</taxon>
        <taxon>Magnoliopsida</taxon>
        <taxon>Ranunculales</taxon>
        <taxon>Ranunculaceae</taxon>
        <taxon>Thalictroideae</taxon>
        <taxon>Thalictrum</taxon>
    </lineage>
</organism>
<dbReference type="InterPro" id="IPR050167">
    <property type="entry name" value="Ser_Thr_protein_kinase"/>
</dbReference>
<dbReference type="InterPro" id="IPR011009">
    <property type="entry name" value="Kinase-like_dom_sf"/>
</dbReference>
<dbReference type="PANTHER" id="PTHR23257:SF878">
    <property type="entry name" value="PAS DOMAIN-CONTAINING PROTEIN TYROSINE KINASE FAMILY PROTEIN"/>
    <property type="match status" value="1"/>
</dbReference>
<evidence type="ECO:0000259" key="10">
    <source>
        <dbReference type="PROSITE" id="PS50011"/>
    </source>
</evidence>
<dbReference type="Pfam" id="PF13426">
    <property type="entry name" value="PAS_9"/>
    <property type="match status" value="1"/>
</dbReference>
<feature type="region of interest" description="Disordered" evidence="9">
    <location>
        <begin position="393"/>
        <end position="422"/>
    </location>
</feature>
<dbReference type="SUPFAM" id="SSF55785">
    <property type="entry name" value="PYP-like sensor domain (PAS domain)"/>
    <property type="match status" value="1"/>
</dbReference>
<dbReference type="GO" id="GO:0004672">
    <property type="term" value="F:protein kinase activity"/>
    <property type="evidence" value="ECO:0007669"/>
    <property type="project" value="InterPro"/>
</dbReference>
<dbReference type="Pfam" id="PF07714">
    <property type="entry name" value="PK_Tyr_Ser-Thr"/>
    <property type="match status" value="1"/>
</dbReference>
<evidence type="ECO:0000256" key="2">
    <source>
        <dbReference type="ARBA" id="ARBA00022606"/>
    </source>
</evidence>
<keyword evidence="3" id="KW-0808">Transferase</keyword>
<gene>
    <name evidence="12" type="ORF">FRX31_032489</name>
</gene>
<dbReference type="InterPro" id="IPR001245">
    <property type="entry name" value="Ser-Thr/Tyr_kinase_cat_dom"/>
</dbReference>
<keyword evidence="2" id="KW-0716">Sensory transduction</keyword>
<feature type="region of interest" description="Disordered" evidence="9">
    <location>
        <begin position="266"/>
        <end position="303"/>
    </location>
</feature>
<feature type="compositionally biased region" description="Basic and acidic residues" evidence="9">
    <location>
        <begin position="290"/>
        <end position="302"/>
    </location>
</feature>
<feature type="region of interest" description="Disordered" evidence="9">
    <location>
        <begin position="330"/>
        <end position="352"/>
    </location>
</feature>
<evidence type="ECO:0000256" key="5">
    <source>
        <dbReference type="ARBA" id="ARBA00022777"/>
    </source>
</evidence>
<keyword evidence="1" id="KW-0600">Photoreceptor protein</keyword>
<evidence type="ECO:0000256" key="4">
    <source>
        <dbReference type="ARBA" id="ARBA00022741"/>
    </source>
</evidence>
<keyword evidence="7" id="KW-0157">Chromophore</keyword>
<dbReference type="GO" id="GO:0009881">
    <property type="term" value="F:photoreceptor activity"/>
    <property type="evidence" value="ECO:0007669"/>
    <property type="project" value="UniProtKB-KW"/>
</dbReference>
<evidence type="ECO:0000256" key="6">
    <source>
        <dbReference type="ARBA" id="ARBA00022840"/>
    </source>
</evidence>
<accession>A0A7J6UZ25</accession>
<dbReference type="GO" id="GO:0005737">
    <property type="term" value="C:cytoplasm"/>
    <property type="evidence" value="ECO:0007669"/>
    <property type="project" value="TreeGrafter"/>
</dbReference>
<evidence type="ECO:0000256" key="3">
    <source>
        <dbReference type="ARBA" id="ARBA00022679"/>
    </source>
</evidence>